<organism evidence="2 3">
    <name type="scientific">Rhodobacter maris</name>
    <dbReference type="NCBI Taxonomy" id="446682"/>
    <lineage>
        <taxon>Bacteria</taxon>
        <taxon>Pseudomonadati</taxon>
        <taxon>Pseudomonadota</taxon>
        <taxon>Alphaproteobacteria</taxon>
        <taxon>Rhodobacterales</taxon>
        <taxon>Rhodobacter group</taxon>
        <taxon>Rhodobacter</taxon>
    </lineage>
</organism>
<evidence type="ECO:0000313" key="2">
    <source>
        <dbReference type="EMBL" id="SOB99435.1"/>
    </source>
</evidence>
<dbReference type="EMBL" id="OBMT01000002">
    <property type="protein sequence ID" value="SOB99435.1"/>
    <property type="molecule type" value="Genomic_DNA"/>
</dbReference>
<dbReference type="RefSeq" id="WP_097069051.1">
    <property type="nucleotide sequence ID" value="NZ_OBMT01000002.1"/>
</dbReference>
<dbReference type="SUPFAM" id="SSF51294">
    <property type="entry name" value="Hedgehog/intein (Hint) domain"/>
    <property type="match status" value="1"/>
</dbReference>
<dbReference type="Proteomes" id="UP000219111">
    <property type="component" value="Unassembled WGS sequence"/>
</dbReference>
<sequence length="365" mass="38925">MTLTIYALDNQFAAATGSNVGSGSGTSTFDYPPNSSKDLVIQSQAGDASPYVFSPGDVYTISFGGNGGDTIQNATVIRSDYIDYGGDTGYAVVFEGLDSKGELIQLVWTPEFDLEGWYWDNFSGGNPPGFYTSDLSATTYQMPCFEQNTLVATPSGPRAVASLIPGDSILTQDHGPQPLHWIGRFEMAGQGRAMPVRIEAGVLGNERPLLLSRQHRVLLHDPDAGEVLVPAAALLNGATVRLQPMERVSYVHLLCIRHEIIRAEGSPCETLLLKRTTAGWLAMGQVAGRAPELGGLAQEPCRPLLTTREGAALWARLCNAGGRKRAMFGRRGAAQAAVFTFVPCTDGPRVNCLRVSAPHGDAGPG</sequence>
<dbReference type="AlphaFoldDB" id="A0A285RYX3"/>
<dbReference type="Pfam" id="PF13403">
    <property type="entry name" value="Hint_2"/>
    <property type="match status" value="1"/>
</dbReference>
<dbReference type="InterPro" id="IPR036844">
    <property type="entry name" value="Hint_dom_sf"/>
</dbReference>
<dbReference type="InterPro" id="IPR028992">
    <property type="entry name" value="Hedgehog/Intein_dom"/>
</dbReference>
<gene>
    <name evidence="2" type="ORF">SAMN05877831_102170</name>
</gene>
<name>A0A285RYX3_9RHOB</name>
<protein>
    <submittedName>
        <fullName evidence="2">Hint domain-containing protein</fullName>
    </submittedName>
</protein>
<reference evidence="3" key="1">
    <citation type="submission" date="2017-08" db="EMBL/GenBank/DDBJ databases">
        <authorList>
            <person name="Varghese N."/>
            <person name="Submissions S."/>
        </authorList>
    </citation>
    <scope>NUCLEOTIDE SEQUENCE [LARGE SCALE GENOMIC DNA]</scope>
    <source>
        <strain evidence="3">JA276</strain>
    </source>
</reference>
<evidence type="ECO:0000313" key="3">
    <source>
        <dbReference type="Proteomes" id="UP000219111"/>
    </source>
</evidence>
<accession>A0A285RYX3</accession>
<evidence type="ECO:0000259" key="1">
    <source>
        <dbReference type="Pfam" id="PF13403"/>
    </source>
</evidence>
<feature type="domain" description="Hedgehog/Intein (Hint)" evidence="1">
    <location>
        <begin position="143"/>
        <end position="272"/>
    </location>
</feature>
<proteinExistence type="predicted"/>
<dbReference type="OrthoDB" id="6305173at2"/>
<keyword evidence="3" id="KW-1185">Reference proteome</keyword>